<dbReference type="AlphaFoldDB" id="Q0UGU9"/>
<dbReference type="RefSeq" id="XP_001799318.1">
    <property type="nucleotide sequence ID" value="XM_001799266.1"/>
</dbReference>
<dbReference type="EMBL" id="CH445338">
    <property type="protein sequence ID" value="EAT83207.1"/>
    <property type="molecule type" value="Genomic_DNA"/>
</dbReference>
<dbReference type="InParanoid" id="Q0UGU9"/>
<dbReference type="Proteomes" id="UP000001055">
    <property type="component" value="Unassembled WGS sequence"/>
</dbReference>
<name>Q0UGU9_PHANO</name>
<evidence type="ECO:0000313" key="1">
    <source>
        <dbReference type="EMBL" id="EAT83207.1"/>
    </source>
</evidence>
<evidence type="ECO:0000313" key="2">
    <source>
        <dbReference type="Proteomes" id="UP000001055"/>
    </source>
</evidence>
<dbReference type="GeneID" id="5976219"/>
<protein>
    <submittedName>
        <fullName evidence="1">Uncharacterized protein</fullName>
    </submittedName>
</protein>
<sequence>MILEVAHAGDEKSLQPGLMIDDQIRPILPAPYSTLDYSKSVAKPSCKTQLAI</sequence>
<accession>Q0UGU9</accession>
<organism evidence="1 2">
    <name type="scientific">Phaeosphaeria nodorum (strain SN15 / ATCC MYA-4574 / FGSC 10173)</name>
    <name type="common">Glume blotch fungus</name>
    <name type="synonym">Parastagonospora nodorum</name>
    <dbReference type="NCBI Taxonomy" id="321614"/>
    <lineage>
        <taxon>Eukaryota</taxon>
        <taxon>Fungi</taxon>
        <taxon>Dikarya</taxon>
        <taxon>Ascomycota</taxon>
        <taxon>Pezizomycotina</taxon>
        <taxon>Dothideomycetes</taxon>
        <taxon>Pleosporomycetidae</taxon>
        <taxon>Pleosporales</taxon>
        <taxon>Pleosporineae</taxon>
        <taxon>Phaeosphaeriaceae</taxon>
        <taxon>Parastagonospora</taxon>
    </lineage>
</organism>
<proteinExistence type="predicted"/>
<gene>
    <name evidence="1" type="ORF">SNOG_09015</name>
</gene>
<reference evidence="2" key="1">
    <citation type="journal article" date="2007" name="Plant Cell">
        <title>Dothideomycete-plant interactions illuminated by genome sequencing and EST analysis of the wheat pathogen Stagonospora nodorum.</title>
        <authorList>
            <person name="Hane J.K."/>
            <person name="Lowe R.G."/>
            <person name="Solomon P.S."/>
            <person name="Tan K.C."/>
            <person name="Schoch C.L."/>
            <person name="Spatafora J.W."/>
            <person name="Crous P.W."/>
            <person name="Kodira C."/>
            <person name="Birren B.W."/>
            <person name="Galagan J.E."/>
            <person name="Torriani S.F."/>
            <person name="McDonald B.A."/>
            <person name="Oliver R.P."/>
        </authorList>
    </citation>
    <scope>NUCLEOTIDE SEQUENCE [LARGE SCALE GENOMIC DNA]</scope>
    <source>
        <strain evidence="2">SN15 / ATCC MYA-4574 / FGSC 10173</strain>
    </source>
</reference>
<dbReference type="KEGG" id="pno:SNOG_09015"/>